<dbReference type="Gene3D" id="3.90.550.50">
    <property type="match status" value="1"/>
</dbReference>
<evidence type="ECO:0000256" key="4">
    <source>
        <dbReference type="ARBA" id="ARBA00022679"/>
    </source>
</evidence>
<comment type="subcellular location">
    <subcellularLocation>
        <location evidence="1">Golgi apparatus membrane</location>
        <topology evidence="1">Single-pass type II membrane protein</topology>
    </subcellularLocation>
</comment>
<comment type="similarity">
    <text evidence="2">Belongs to the glycosyltransferase 31 family. Beta3-Gal-T subfamily.</text>
</comment>
<evidence type="ECO:0000313" key="12">
    <source>
        <dbReference type="WBParaSite" id="PSAMB.scaffold369size54312.g5215.t1"/>
    </source>
</evidence>
<keyword evidence="11" id="KW-1185">Reference proteome</keyword>
<keyword evidence="9 10" id="KW-0472">Membrane</keyword>
<evidence type="ECO:0000256" key="6">
    <source>
        <dbReference type="ARBA" id="ARBA00022968"/>
    </source>
</evidence>
<evidence type="ECO:0000256" key="9">
    <source>
        <dbReference type="ARBA" id="ARBA00023136"/>
    </source>
</evidence>
<keyword evidence="6" id="KW-0735">Signal-anchor</keyword>
<dbReference type="InterPro" id="IPR026050">
    <property type="entry name" value="C1GALT1/C1GALT1_chp1"/>
</dbReference>
<evidence type="ECO:0000256" key="10">
    <source>
        <dbReference type="SAM" id="Phobius"/>
    </source>
</evidence>
<dbReference type="PANTHER" id="PTHR23033:SF14">
    <property type="entry name" value="GLYCOPROTEIN-N-ACETYLGALACTOSAMINE 3-BETA-GALACTOSYLTRANSFERASE 1-RELATED"/>
    <property type="match status" value="1"/>
</dbReference>
<dbReference type="GO" id="GO:0000139">
    <property type="term" value="C:Golgi membrane"/>
    <property type="evidence" value="ECO:0007669"/>
    <property type="project" value="UniProtKB-SubCell"/>
</dbReference>
<protein>
    <submittedName>
        <fullName evidence="12">N-acetylgalactosaminide beta-1,3-galactosyltransferase</fullName>
    </submittedName>
</protein>
<feature type="transmembrane region" description="Helical" evidence="10">
    <location>
        <begin position="6"/>
        <end position="27"/>
    </location>
</feature>
<proteinExistence type="inferred from homology"/>
<keyword evidence="3" id="KW-0328">Glycosyltransferase</keyword>
<dbReference type="WBParaSite" id="PSAMB.scaffold369size54312.g5215.t1">
    <property type="protein sequence ID" value="PSAMB.scaffold369size54312.g5215.t1"/>
    <property type="gene ID" value="PSAMB.scaffold369size54312.g5215"/>
</dbReference>
<evidence type="ECO:0000256" key="8">
    <source>
        <dbReference type="ARBA" id="ARBA00023034"/>
    </source>
</evidence>
<evidence type="ECO:0000256" key="5">
    <source>
        <dbReference type="ARBA" id="ARBA00022692"/>
    </source>
</evidence>
<evidence type="ECO:0000256" key="3">
    <source>
        <dbReference type="ARBA" id="ARBA00022676"/>
    </source>
</evidence>
<evidence type="ECO:0000256" key="7">
    <source>
        <dbReference type="ARBA" id="ARBA00022989"/>
    </source>
</evidence>
<keyword evidence="8" id="KW-0333">Golgi apparatus</keyword>
<dbReference type="Pfam" id="PF01762">
    <property type="entry name" value="Galactosyl_T"/>
    <property type="match status" value="1"/>
</dbReference>
<accession>A0A914WEK5</accession>
<evidence type="ECO:0000256" key="1">
    <source>
        <dbReference type="ARBA" id="ARBA00004323"/>
    </source>
</evidence>
<name>A0A914WEK5_9BILA</name>
<dbReference type="AlphaFoldDB" id="A0A914WEK5"/>
<dbReference type="PANTHER" id="PTHR23033">
    <property type="entry name" value="BETA1,3-GALACTOSYLTRANSFERASE"/>
    <property type="match status" value="1"/>
</dbReference>
<dbReference type="GO" id="GO:0016263">
    <property type="term" value="F:glycoprotein-N-acetylgalactosamine 3-beta-galactosyltransferase activity"/>
    <property type="evidence" value="ECO:0007669"/>
    <property type="project" value="TreeGrafter"/>
</dbReference>
<dbReference type="InterPro" id="IPR002659">
    <property type="entry name" value="Glyco_trans_31"/>
</dbReference>
<keyword evidence="7 10" id="KW-1133">Transmembrane helix</keyword>
<evidence type="ECO:0000256" key="2">
    <source>
        <dbReference type="ARBA" id="ARBA00006462"/>
    </source>
</evidence>
<sequence>MRGAPVLTTLLAFLMGIIFGAVFFALYNPKIIIAERAKATQHGNDEESKEIGSIVATVSAIQTAEQELSTVMYNKVRVLCWIMTHSKAKDRQDAIVDTWGSRCNMLLFIEGGGSNITAHRKEELFKTVHKIELYMKESYENLWEKTKLAFRYIHENYKDQFDWIFKVDDDSYVIMENLRLFVNSKSQEDPHFYGCQYQALGGYNSGGPGYVMSALNLNKLIQSFSMPQCSQGSAGAEDVEVANCLRLVGISPGDSRDAQRFRFSPFKLENTMFHETLHSRYNWFWGFTAHKLQKGFECCSDEHISFHYIEPNEMRIMELSIYYFHPFSKRDGWRRPLEKS</sequence>
<organism evidence="11 12">
    <name type="scientific">Plectus sambesii</name>
    <dbReference type="NCBI Taxonomy" id="2011161"/>
    <lineage>
        <taxon>Eukaryota</taxon>
        <taxon>Metazoa</taxon>
        <taxon>Ecdysozoa</taxon>
        <taxon>Nematoda</taxon>
        <taxon>Chromadorea</taxon>
        <taxon>Plectida</taxon>
        <taxon>Plectina</taxon>
        <taxon>Plectoidea</taxon>
        <taxon>Plectidae</taxon>
        <taxon>Plectus</taxon>
    </lineage>
</organism>
<dbReference type="Proteomes" id="UP000887566">
    <property type="component" value="Unplaced"/>
</dbReference>
<keyword evidence="4" id="KW-0808">Transferase</keyword>
<reference evidence="12" key="1">
    <citation type="submission" date="2022-11" db="UniProtKB">
        <authorList>
            <consortium name="WormBaseParasite"/>
        </authorList>
    </citation>
    <scope>IDENTIFICATION</scope>
</reference>
<keyword evidence="5 10" id="KW-0812">Transmembrane</keyword>
<evidence type="ECO:0000313" key="11">
    <source>
        <dbReference type="Proteomes" id="UP000887566"/>
    </source>
</evidence>